<evidence type="ECO:0000313" key="2">
    <source>
        <dbReference type="EMBL" id="KPJ11174.1"/>
    </source>
</evidence>
<dbReference type="InterPro" id="IPR046867">
    <property type="entry name" value="AldOxase/xan_DH_MoCoBD2"/>
</dbReference>
<dbReference type="EMBL" id="KQ460883">
    <property type="protein sequence ID" value="KPJ11174.1"/>
    <property type="molecule type" value="Genomic_DNA"/>
</dbReference>
<organism evidence="2 3">
    <name type="scientific">Papilio machaon</name>
    <name type="common">Old World swallowtail butterfly</name>
    <dbReference type="NCBI Taxonomy" id="76193"/>
    <lineage>
        <taxon>Eukaryota</taxon>
        <taxon>Metazoa</taxon>
        <taxon>Ecdysozoa</taxon>
        <taxon>Arthropoda</taxon>
        <taxon>Hexapoda</taxon>
        <taxon>Insecta</taxon>
        <taxon>Pterygota</taxon>
        <taxon>Neoptera</taxon>
        <taxon>Endopterygota</taxon>
        <taxon>Lepidoptera</taxon>
        <taxon>Glossata</taxon>
        <taxon>Ditrysia</taxon>
        <taxon>Papilionoidea</taxon>
        <taxon>Papilionidae</taxon>
        <taxon>Papilioninae</taxon>
        <taxon>Papilio</taxon>
    </lineage>
</organism>
<evidence type="ECO:0000259" key="1">
    <source>
        <dbReference type="Pfam" id="PF20256"/>
    </source>
</evidence>
<sequence length="317" mass="34821">MSQVASKALGVEISKIHISEMATDKVPNSSPTAASISSDLYGMAVIDACNTIKQRLEPYRKLNEDGKWEDWVAAAYVDRVSLSATGFYASPKIKYDKITNSGDLFEYFTYGVACSEVIIDCLTGDHQVLRTDIVMDVGESLNPAIDIGQIEGAFMQGYGFFTLEEMLFAPNGEVLTKGPGTYKIPGFSDIPKEFNVSLLKGAPNPRAVYSSKAVGEPPLFLAASVFFAIKEAIVAYREEQGICSEFVLEAPATCARIRMACEDKITQQIIGKLMMQVMCAGALETCYQIARPFSLSVVSNKRTFVEHGRQFYNSEEH</sequence>
<dbReference type="GO" id="GO:0005506">
    <property type="term" value="F:iron ion binding"/>
    <property type="evidence" value="ECO:0007669"/>
    <property type="project" value="InterPro"/>
</dbReference>
<proteinExistence type="predicted"/>
<dbReference type="Proteomes" id="UP000053240">
    <property type="component" value="Unassembled WGS sequence"/>
</dbReference>
<gene>
    <name evidence="2" type="ORF">RR48_14813</name>
</gene>
<dbReference type="STRING" id="76193.A0A194R0Y5"/>
<dbReference type="InterPro" id="IPR037165">
    <property type="entry name" value="AldOxase/xan_DH_Mopterin-bd_sf"/>
</dbReference>
<protein>
    <submittedName>
        <fullName evidence="2">Xanthine dehydrogenase</fullName>
    </submittedName>
</protein>
<evidence type="ECO:0000313" key="3">
    <source>
        <dbReference type="Proteomes" id="UP000053240"/>
    </source>
</evidence>
<dbReference type="InParanoid" id="A0A194R0Y5"/>
<dbReference type="FunFam" id="3.30.365.10:FF:000004">
    <property type="entry name" value="Xanthine dehydrogenase oxidase"/>
    <property type="match status" value="1"/>
</dbReference>
<dbReference type="Pfam" id="PF20256">
    <property type="entry name" value="MoCoBD_2"/>
    <property type="match status" value="1"/>
</dbReference>
<dbReference type="InterPro" id="IPR016208">
    <property type="entry name" value="Ald_Oxase/xanthine_DH-like"/>
</dbReference>
<dbReference type="SUPFAM" id="SSF56003">
    <property type="entry name" value="Molybdenum cofactor-binding domain"/>
    <property type="match status" value="1"/>
</dbReference>
<feature type="domain" description="Aldehyde oxidase/xanthine dehydrogenase second molybdopterin binding" evidence="1">
    <location>
        <begin position="1"/>
        <end position="191"/>
    </location>
</feature>
<dbReference type="Gene3D" id="3.30.365.10">
    <property type="entry name" value="Aldehyde oxidase/xanthine dehydrogenase, molybdopterin binding domain"/>
    <property type="match status" value="2"/>
</dbReference>
<name>A0A194R0Y5_PAPMA</name>
<keyword evidence="3" id="KW-1185">Reference proteome</keyword>
<dbReference type="PANTHER" id="PTHR45444">
    <property type="entry name" value="XANTHINE DEHYDROGENASE"/>
    <property type="match status" value="1"/>
</dbReference>
<dbReference type="GO" id="GO:0016491">
    <property type="term" value="F:oxidoreductase activity"/>
    <property type="evidence" value="ECO:0007669"/>
    <property type="project" value="InterPro"/>
</dbReference>
<dbReference type="PANTHER" id="PTHR45444:SF3">
    <property type="entry name" value="XANTHINE DEHYDROGENASE"/>
    <property type="match status" value="1"/>
</dbReference>
<dbReference type="AlphaFoldDB" id="A0A194R0Y5"/>
<accession>A0A194R0Y5</accession>
<reference evidence="2 3" key="1">
    <citation type="journal article" date="2015" name="Nat. Commun.">
        <title>Outbred genome sequencing and CRISPR/Cas9 gene editing in butterflies.</title>
        <authorList>
            <person name="Li X."/>
            <person name="Fan D."/>
            <person name="Zhang W."/>
            <person name="Liu G."/>
            <person name="Zhang L."/>
            <person name="Zhao L."/>
            <person name="Fang X."/>
            <person name="Chen L."/>
            <person name="Dong Y."/>
            <person name="Chen Y."/>
            <person name="Ding Y."/>
            <person name="Zhao R."/>
            <person name="Feng M."/>
            <person name="Zhu Y."/>
            <person name="Feng Y."/>
            <person name="Jiang X."/>
            <person name="Zhu D."/>
            <person name="Xiang H."/>
            <person name="Feng X."/>
            <person name="Li S."/>
            <person name="Wang J."/>
            <person name="Zhang G."/>
            <person name="Kronforst M.R."/>
            <person name="Wang W."/>
        </authorList>
    </citation>
    <scope>NUCLEOTIDE SEQUENCE [LARGE SCALE GENOMIC DNA]</scope>
    <source>
        <strain evidence="2">Ya'a_city_454_Pm</strain>
        <tissue evidence="2">Whole body</tissue>
    </source>
</reference>